<comment type="caution">
    <text evidence="5">The sequence shown here is derived from an EMBL/GenBank/DDBJ whole genome shotgun (WGS) entry which is preliminary data.</text>
</comment>
<proteinExistence type="predicted"/>
<dbReference type="PANTHER" id="PTHR46796:SF6">
    <property type="entry name" value="ARAC SUBFAMILY"/>
    <property type="match status" value="1"/>
</dbReference>
<dbReference type="PROSITE" id="PS00041">
    <property type="entry name" value="HTH_ARAC_FAMILY_1"/>
    <property type="match status" value="1"/>
</dbReference>
<dbReference type="EMBL" id="SLWO01000012">
    <property type="protein sequence ID" value="TCO18222.1"/>
    <property type="molecule type" value="Genomic_DNA"/>
</dbReference>
<dbReference type="Pfam" id="PF12833">
    <property type="entry name" value="HTH_18"/>
    <property type="match status" value="1"/>
</dbReference>
<dbReference type="PROSITE" id="PS01124">
    <property type="entry name" value="HTH_ARAC_FAMILY_2"/>
    <property type="match status" value="1"/>
</dbReference>
<evidence type="ECO:0000256" key="1">
    <source>
        <dbReference type="ARBA" id="ARBA00023015"/>
    </source>
</evidence>
<gene>
    <name evidence="5" type="ORF">EV200_11228</name>
</gene>
<evidence type="ECO:0000256" key="3">
    <source>
        <dbReference type="ARBA" id="ARBA00023163"/>
    </source>
</evidence>
<dbReference type="Proteomes" id="UP000295684">
    <property type="component" value="Unassembled WGS sequence"/>
</dbReference>
<name>A0A4R2H159_9SPHI</name>
<dbReference type="InterPro" id="IPR018060">
    <property type="entry name" value="HTH_AraC"/>
</dbReference>
<dbReference type="InterPro" id="IPR009057">
    <property type="entry name" value="Homeodomain-like_sf"/>
</dbReference>
<dbReference type="SMART" id="SM00342">
    <property type="entry name" value="HTH_ARAC"/>
    <property type="match status" value="1"/>
</dbReference>
<dbReference type="InterPro" id="IPR018062">
    <property type="entry name" value="HTH_AraC-typ_CS"/>
</dbReference>
<evidence type="ECO:0000313" key="6">
    <source>
        <dbReference type="Proteomes" id="UP000295684"/>
    </source>
</evidence>
<reference evidence="5 6" key="1">
    <citation type="submission" date="2019-03" db="EMBL/GenBank/DDBJ databases">
        <title>Genomic Encyclopedia of Type Strains, Phase IV (KMG-IV): sequencing the most valuable type-strain genomes for metagenomic binning, comparative biology and taxonomic classification.</title>
        <authorList>
            <person name="Goeker M."/>
        </authorList>
    </citation>
    <scope>NUCLEOTIDE SEQUENCE [LARGE SCALE GENOMIC DNA]</scope>
    <source>
        <strain evidence="5 6">DSM 103236</strain>
    </source>
</reference>
<evidence type="ECO:0000256" key="2">
    <source>
        <dbReference type="ARBA" id="ARBA00023125"/>
    </source>
</evidence>
<dbReference type="Gene3D" id="1.10.10.60">
    <property type="entry name" value="Homeodomain-like"/>
    <property type="match status" value="2"/>
</dbReference>
<evidence type="ECO:0000313" key="5">
    <source>
        <dbReference type="EMBL" id="TCO18222.1"/>
    </source>
</evidence>
<dbReference type="InterPro" id="IPR050204">
    <property type="entry name" value="AraC_XylS_family_regulators"/>
</dbReference>
<keyword evidence="2" id="KW-0238">DNA-binding</keyword>
<organism evidence="5 6">
    <name type="scientific">Pedobacter psychrotolerans</name>
    <dbReference type="NCBI Taxonomy" id="1843235"/>
    <lineage>
        <taxon>Bacteria</taxon>
        <taxon>Pseudomonadati</taxon>
        <taxon>Bacteroidota</taxon>
        <taxon>Sphingobacteriia</taxon>
        <taxon>Sphingobacteriales</taxon>
        <taxon>Sphingobacteriaceae</taxon>
        <taxon>Pedobacter</taxon>
    </lineage>
</organism>
<dbReference type="AlphaFoldDB" id="A0A4R2H159"/>
<keyword evidence="1" id="KW-0805">Transcription regulation</keyword>
<dbReference type="PRINTS" id="PR00032">
    <property type="entry name" value="HTHARAC"/>
</dbReference>
<evidence type="ECO:0000259" key="4">
    <source>
        <dbReference type="PROSITE" id="PS01124"/>
    </source>
</evidence>
<feature type="domain" description="HTH araC/xylS-type" evidence="4">
    <location>
        <begin position="212"/>
        <end position="310"/>
    </location>
</feature>
<dbReference type="Pfam" id="PF06719">
    <property type="entry name" value="AraC_N"/>
    <property type="match status" value="1"/>
</dbReference>
<dbReference type="SUPFAM" id="SSF46689">
    <property type="entry name" value="Homeodomain-like"/>
    <property type="match status" value="2"/>
</dbReference>
<keyword evidence="3" id="KW-0804">Transcription</keyword>
<dbReference type="PANTHER" id="PTHR46796">
    <property type="entry name" value="HTH-TYPE TRANSCRIPTIONAL ACTIVATOR RHAS-RELATED"/>
    <property type="match status" value="1"/>
</dbReference>
<protein>
    <submittedName>
        <fullName evidence="5">AraC family transcriptional regulator</fullName>
    </submittedName>
</protein>
<dbReference type="InterPro" id="IPR020449">
    <property type="entry name" value="Tscrpt_reg_AraC-type_HTH"/>
</dbReference>
<sequence length="317" mass="36392">MRSNQIFIVMPHILDQVSLSKTEKLQTLVENRTSYTLSHCELNVFETYAESYLVPLTFNDFVITSMLRGKKVMHLFDKKGFDYFPGQTVIVPPSVTMKIDFPEASQLSPTQCIALAIDQDQIKKTIAYLNEFFPKEGSNEKWLLNYDEYHFYNNEEIAYLINKVIRICSEGAKEKDVLADLTLKELLVRIMQTQNLKTISDESYNLNQNPLAFVLNYIKSNLGEKISIKNLSDKACMSRASFYRLFKRELGISPNDFILAEKINRAKILLAQSGDKVASISYELGFSDANHFIRTFKKAVGMTPGTYQLQMTKKLIH</sequence>
<dbReference type="GO" id="GO:0043565">
    <property type="term" value="F:sequence-specific DNA binding"/>
    <property type="evidence" value="ECO:0007669"/>
    <property type="project" value="InterPro"/>
</dbReference>
<dbReference type="GO" id="GO:0003700">
    <property type="term" value="F:DNA-binding transcription factor activity"/>
    <property type="evidence" value="ECO:0007669"/>
    <property type="project" value="InterPro"/>
</dbReference>
<dbReference type="InterPro" id="IPR009594">
    <property type="entry name" value="Tscrpt_reg_HTH_AraC_N"/>
</dbReference>
<accession>A0A4R2H159</accession>